<proteinExistence type="predicted"/>
<evidence type="ECO:0000313" key="3">
    <source>
        <dbReference type="EMBL" id="QEX24987.1"/>
    </source>
</evidence>
<dbReference type="Proteomes" id="UP000325797">
    <property type="component" value="Chromosome"/>
</dbReference>
<evidence type="ECO:0000259" key="1">
    <source>
        <dbReference type="SMART" id="SM00897"/>
    </source>
</evidence>
<evidence type="ECO:0008006" key="5">
    <source>
        <dbReference type="Google" id="ProtNLM"/>
    </source>
</evidence>
<dbReference type="OrthoDB" id="9770435at2"/>
<accession>A0A5J6N680</accession>
<dbReference type="Pfam" id="PF10442">
    <property type="entry name" value="FIST_C"/>
    <property type="match status" value="1"/>
</dbReference>
<evidence type="ECO:0000259" key="2">
    <source>
        <dbReference type="SMART" id="SM01204"/>
    </source>
</evidence>
<dbReference type="Pfam" id="PF08495">
    <property type="entry name" value="FIST"/>
    <property type="match status" value="1"/>
</dbReference>
<sequence>MAVFRAAQAAGGDWRELVAEISERLEGAAHGDNIGLLYATDYMARHLGEILTELRRRTGIVDWAGTVGIGIGAKLAGETAVGHFDRPALVAMVGRLPPDSYRIFEPVHGGFGAFRRQYGDWLAQAHPLLGIVHGDPRNPLTGSIVSDLANVTGSFLVGGMTASRAGYFPQVAQRVVEGGFSGVLFGTGVAASTGFAQSCAPIGPPHRVTSAARNLVMQVDDRPALAVLKEELAPHSEVSLDRIGWDCCAGLEDRVGLNTSLLAHGIISVDPDRGWLALDRMVDAGTSLTFMRLSREAAETNLRTMLKGVATSSPQRAKGAVYFSGVRRGPPLFGSAEREFAIIGDSLPAVPVIGFFGAGEICYNRIHSYTGVLTLFF</sequence>
<gene>
    <name evidence="3" type="ORF">FRZ61_49310</name>
</gene>
<feature type="domain" description="FIST C-domain" evidence="2">
    <location>
        <begin position="224"/>
        <end position="364"/>
    </location>
</feature>
<dbReference type="SMART" id="SM01204">
    <property type="entry name" value="FIST_C"/>
    <property type="match status" value="1"/>
</dbReference>
<organism evidence="3 4">
    <name type="scientific">Hypericibacter adhaerens</name>
    <dbReference type="NCBI Taxonomy" id="2602016"/>
    <lineage>
        <taxon>Bacteria</taxon>
        <taxon>Pseudomonadati</taxon>
        <taxon>Pseudomonadota</taxon>
        <taxon>Alphaproteobacteria</taxon>
        <taxon>Rhodospirillales</taxon>
        <taxon>Dongiaceae</taxon>
        <taxon>Hypericibacter</taxon>
    </lineage>
</organism>
<dbReference type="PANTHER" id="PTHR14939">
    <property type="entry name" value="F-BOX ONLY PROTEIN 22"/>
    <property type="match status" value="1"/>
</dbReference>
<protein>
    <recommendedName>
        <fullName evidence="5">Histidine kinase</fullName>
    </recommendedName>
</protein>
<dbReference type="RefSeq" id="WP_151120284.1">
    <property type="nucleotide sequence ID" value="NZ_CP042582.1"/>
</dbReference>
<feature type="domain" description="FIST" evidence="1">
    <location>
        <begin position="32"/>
        <end position="223"/>
    </location>
</feature>
<dbReference type="KEGG" id="hadh:FRZ61_49310"/>
<dbReference type="PANTHER" id="PTHR14939:SF5">
    <property type="entry name" value="F-BOX ONLY PROTEIN 22"/>
    <property type="match status" value="1"/>
</dbReference>
<dbReference type="EMBL" id="CP042582">
    <property type="protein sequence ID" value="QEX24987.1"/>
    <property type="molecule type" value="Genomic_DNA"/>
</dbReference>
<reference evidence="3 4" key="1">
    <citation type="submission" date="2019-08" db="EMBL/GenBank/DDBJ databases">
        <title>Hyperibacter terrae gen. nov., sp. nov. and Hyperibacter viscosus sp. nov., two new members in the family Rhodospirillaceae isolated from the rhizosphere of Hypericum perforatum.</title>
        <authorList>
            <person name="Noviana Z."/>
        </authorList>
    </citation>
    <scope>NUCLEOTIDE SEQUENCE [LARGE SCALE GENOMIC DNA]</scope>
    <source>
        <strain evidence="3 4">R5959</strain>
    </source>
</reference>
<dbReference type="SMART" id="SM00897">
    <property type="entry name" value="FIST"/>
    <property type="match status" value="1"/>
</dbReference>
<dbReference type="InterPro" id="IPR013702">
    <property type="entry name" value="FIST_domain_N"/>
</dbReference>
<dbReference type="InterPro" id="IPR019494">
    <property type="entry name" value="FIST_C"/>
</dbReference>
<keyword evidence="4" id="KW-1185">Reference proteome</keyword>
<dbReference type="AlphaFoldDB" id="A0A5J6N680"/>
<evidence type="ECO:0000313" key="4">
    <source>
        <dbReference type="Proteomes" id="UP000325797"/>
    </source>
</evidence>
<name>A0A5J6N680_9PROT</name>